<dbReference type="SUPFAM" id="SSF56112">
    <property type="entry name" value="Protein kinase-like (PK-like)"/>
    <property type="match status" value="1"/>
</dbReference>
<dbReference type="GO" id="GO:0016740">
    <property type="term" value="F:transferase activity"/>
    <property type="evidence" value="ECO:0007669"/>
    <property type="project" value="UniProtKB-KW"/>
</dbReference>
<gene>
    <name evidence="2" type="ORF">UY16_C0035G0008</name>
</gene>
<protein>
    <submittedName>
        <fullName evidence="2">Aminoglycoside phosphotransferase</fullName>
    </submittedName>
</protein>
<organism evidence="2 3">
    <name type="scientific">Candidatus Gottesmanbacteria bacterium GW2011_GWA2_47_9</name>
    <dbReference type="NCBI Taxonomy" id="1618445"/>
    <lineage>
        <taxon>Bacteria</taxon>
        <taxon>Candidatus Gottesmaniibacteriota</taxon>
    </lineage>
</organism>
<dbReference type="EMBL" id="LCOY01000035">
    <property type="protein sequence ID" value="KKU87194.1"/>
    <property type="molecule type" value="Genomic_DNA"/>
</dbReference>
<dbReference type="Gene3D" id="3.90.1200.10">
    <property type="match status" value="1"/>
</dbReference>
<dbReference type="InterPro" id="IPR002575">
    <property type="entry name" value="Aminoglycoside_PTrfase"/>
</dbReference>
<keyword evidence="2" id="KW-0808">Transferase</keyword>
<accession>A0A0G1TZI2</accession>
<proteinExistence type="predicted"/>
<comment type="caution">
    <text evidence="2">The sequence shown here is derived from an EMBL/GenBank/DDBJ whole genome shotgun (WGS) entry which is preliminary data.</text>
</comment>
<sequence length="304" mass="35565">MTDQEQEQKVNVVLRYLQIKNPVLLGKGGEGWIYEYGKAVLKIYPRLVDKQYLKNIQEFQNILVKQHFSFDVPQIYEVREADGILYTTEKRLRGIQMDKKIIEMNTADRQRLYRSYYDAIRQVNAVTFPDLPYGQIIKTSESITSNSWTDFLVYVLDQKMVKIQDSIRRSVSDFDKKVEHFKTLIKRKLVSTQKSLVHCDYFLNNVLVNDDLTISAVLDFSVHAAVGDPKLDIAGVLTWNEIDPNVRPEDYMFLYGIAKKDYGDDIQAYADLYLLFSSFYFTDMDDPSFSVKNLNNDKLWSKYK</sequence>
<dbReference type="Pfam" id="PF01636">
    <property type="entry name" value="APH"/>
    <property type="match status" value="1"/>
</dbReference>
<dbReference type="Proteomes" id="UP000034739">
    <property type="component" value="Unassembled WGS sequence"/>
</dbReference>
<evidence type="ECO:0000259" key="1">
    <source>
        <dbReference type="Pfam" id="PF01636"/>
    </source>
</evidence>
<evidence type="ECO:0000313" key="3">
    <source>
        <dbReference type="Proteomes" id="UP000034739"/>
    </source>
</evidence>
<reference evidence="2 3" key="1">
    <citation type="journal article" date="2015" name="Nature">
        <title>rRNA introns, odd ribosomes, and small enigmatic genomes across a large radiation of phyla.</title>
        <authorList>
            <person name="Brown C.T."/>
            <person name="Hug L.A."/>
            <person name="Thomas B.C."/>
            <person name="Sharon I."/>
            <person name="Castelle C.J."/>
            <person name="Singh A."/>
            <person name="Wilkins M.J."/>
            <person name="Williams K.H."/>
            <person name="Banfield J.F."/>
        </authorList>
    </citation>
    <scope>NUCLEOTIDE SEQUENCE [LARGE SCALE GENOMIC DNA]</scope>
</reference>
<dbReference type="InterPro" id="IPR011009">
    <property type="entry name" value="Kinase-like_dom_sf"/>
</dbReference>
<evidence type="ECO:0000313" key="2">
    <source>
        <dbReference type="EMBL" id="KKU87194.1"/>
    </source>
</evidence>
<name>A0A0G1TZI2_9BACT</name>
<dbReference type="AlphaFoldDB" id="A0A0G1TZI2"/>
<dbReference type="InterPro" id="IPR051678">
    <property type="entry name" value="AGP_Transferase"/>
</dbReference>
<feature type="domain" description="Aminoglycoside phosphotransferase" evidence="1">
    <location>
        <begin position="37"/>
        <end position="246"/>
    </location>
</feature>
<dbReference type="PANTHER" id="PTHR21310">
    <property type="entry name" value="AMINOGLYCOSIDE PHOSPHOTRANSFERASE-RELATED-RELATED"/>
    <property type="match status" value="1"/>
</dbReference>